<evidence type="ECO:0000313" key="3">
    <source>
        <dbReference type="EMBL" id="MDV3456926.1"/>
    </source>
</evidence>
<dbReference type="InterPro" id="IPR025645">
    <property type="entry name" value="DUF4349"/>
</dbReference>
<dbReference type="Pfam" id="PF14257">
    <property type="entry name" value="DUF4349"/>
    <property type="match status" value="1"/>
</dbReference>
<reference evidence="3 4" key="1">
    <citation type="submission" date="2023-10" db="EMBL/GenBank/DDBJ databases">
        <title>Sphingomonas sp. HF-S4 16S ribosomal RNA gene Genome sequencing and assembly.</title>
        <authorList>
            <person name="Lee H."/>
        </authorList>
    </citation>
    <scope>NUCLEOTIDE SEQUENCE [LARGE SCALE GENOMIC DNA]</scope>
    <source>
        <strain evidence="3 4">HF-S4</strain>
    </source>
</reference>
<accession>A0ABU3Y6J6</accession>
<gene>
    <name evidence="3" type="ORF">RZN05_08025</name>
</gene>
<keyword evidence="1" id="KW-0472">Membrane</keyword>
<dbReference type="Proteomes" id="UP001273531">
    <property type="component" value="Unassembled WGS sequence"/>
</dbReference>
<dbReference type="RefSeq" id="WP_317226093.1">
    <property type="nucleotide sequence ID" value="NZ_JAWJEJ010000001.1"/>
</dbReference>
<keyword evidence="4" id="KW-1185">Reference proteome</keyword>
<evidence type="ECO:0000259" key="2">
    <source>
        <dbReference type="Pfam" id="PF14257"/>
    </source>
</evidence>
<dbReference type="EMBL" id="JAWJEJ010000001">
    <property type="protein sequence ID" value="MDV3456926.1"/>
    <property type="molecule type" value="Genomic_DNA"/>
</dbReference>
<dbReference type="PROSITE" id="PS51257">
    <property type="entry name" value="PROKAR_LIPOPROTEIN"/>
    <property type="match status" value="1"/>
</dbReference>
<protein>
    <submittedName>
        <fullName evidence="3">DUF4349 domain-containing protein</fullName>
    </submittedName>
</protein>
<comment type="caution">
    <text evidence="3">The sequence shown here is derived from an EMBL/GenBank/DDBJ whole genome shotgun (WGS) entry which is preliminary data.</text>
</comment>
<name>A0ABU3Y6J6_9SPHN</name>
<keyword evidence="1" id="KW-0812">Transmembrane</keyword>
<keyword evidence="1" id="KW-1133">Transmembrane helix</keyword>
<evidence type="ECO:0000313" key="4">
    <source>
        <dbReference type="Proteomes" id="UP001273531"/>
    </source>
</evidence>
<organism evidence="3 4">
    <name type="scientific">Sphingomonas agrestis</name>
    <dbReference type="NCBI Taxonomy" id="3080540"/>
    <lineage>
        <taxon>Bacteria</taxon>
        <taxon>Pseudomonadati</taxon>
        <taxon>Pseudomonadota</taxon>
        <taxon>Alphaproteobacteria</taxon>
        <taxon>Sphingomonadales</taxon>
        <taxon>Sphingomonadaceae</taxon>
        <taxon>Sphingomonas</taxon>
    </lineage>
</organism>
<evidence type="ECO:0000256" key="1">
    <source>
        <dbReference type="SAM" id="Phobius"/>
    </source>
</evidence>
<feature type="domain" description="DUF4349" evidence="2">
    <location>
        <begin position="100"/>
        <end position="318"/>
    </location>
</feature>
<sequence length="331" mass="35365">MRRRFIMVLSGGAAALVVLSACLMLIQTSRSGREMQAPPLELSSMAVEEPPAMAAPPPSASRNVPASPSMALIPAPPRESGAASEIAPADPIAVSVPQLAYAYRLGFRLAGPRIADAQQAHLALCRDAGPARCQLIAMRNGNSDEGYANANLQLRVASSIAQRFRDDLARTIAAAGGRAVETTITADDVSKDMVDTEARIRQREILVARLTGMLRNRQGRVAELVEAERSVAAAQEELDQAKGWLGQLRTRVAMSQFTITYTPATAIEPTPREPSGRLGDAVVASAAAVYAVGRNLLIVLIFLTPWALIFGAGVLLVRRWYSRRPPPPAEA</sequence>
<feature type="transmembrane region" description="Helical" evidence="1">
    <location>
        <begin position="296"/>
        <end position="317"/>
    </location>
</feature>
<proteinExistence type="predicted"/>